<dbReference type="Proteomes" id="UP001182556">
    <property type="component" value="Unassembled WGS sequence"/>
</dbReference>
<feature type="transmembrane region" description="Helical" evidence="7">
    <location>
        <begin position="195"/>
        <end position="217"/>
    </location>
</feature>
<gene>
    <name evidence="9" type="ORF">DB88DRAFT_381089</name>
</gene>
<feature type="compositionally biased region" description="Basic and acidic residues" evidence="6">
    <location>
        <begin position="7"/>
        <end position="16"/>
    </location>
</feature>
<keyword evidence="10" id="KW-1185">Reference proteome</keyword>
<feature type="transmembrane region" description="Helical" evidence="7">
    <location>
        <begin position="434"/>
        <end position="454"/>
    </location>
</feature>
<dbReference type="GO" id="GO:0015179">
    <property type="term" value="F:L-amino acid transmembrane transporter activity"/>
    <property type="evidence" value="ECO:0007669"/>
    <property type="project" value="TreeGrafter"/>
</dbReference>
<evidence type="ECO:0000256" key="2">
    <source>
        <dbReference type="ARBA" id="ARBA00008066"/>
    </source>
</evidence>
<feature type="transmembrane region" description="Helical" evidence="7">
    <location>
        <begin position="279"/>
        <end position="300"/>
    </location>
</feature>
<feature type="transmembrane region" description="Helical" evidence="7">
    <location>
        <begin position="360"/>
        <end position="380"/>
    </location>
</feature>
<organism evidence="9 10">
    <name type="scientific">Papiliotrema laurentii</name>
    <name type="common">Cryptococcus laurentii</name>
    <dbReference type="NCBI Taxonomy" id="5418"/>
    <lineage>
        <taxon>Eukaryota</taxon>
        <taxon>Fungi</taxon>
        <taxon>Dikarya</taxon>
        <taxon>Basidiomycota</taxon>
        <taxon>Agaricomycotina</taxon>
        <taxon>Tremellomycetes</taxon>
        <taxon>Tremellales</taxon>
        <taxon>Rhynchogastremaceae</taxon>
        <taxon>Papiliotrema</taxon>
    </lineage>
</organism>
<feature type="region of interest" description="Disordered" evidence="6">
    <location>
        <begin position="1"/>
        <end position="37"/>
    </location>
</feature>
<comment type="caution">
    <text evidence="9">The sequence shown here is derived from an EMBL/GenBank/DDBJ whole genome shotgun (WGS) entry which is preliminary data.</text>
</comment>
<dbReference type="FunFam" id="1.20.1740.10:FF:000039">
    <property type="entry name" value="Neutral amino acid transporter (Eurofung)"/>
    <property type="match status" value="1"/>
</dbReference>
<dbReference type="PANTHER" id="PTHR22950:SF683">
    <property type="entry name" value="AMINO ACID TRANSPORTER (EUROFUNG)"/>
    <property type="match status" value="1"/>
</dbReference>
<name>A0AAD9FP28_PAPLA</name>
<evidence type="ECO:0000256" key="6">
    <source>
        <dbReference type="SAM" id="MobiDB-lite"/>
    </source>
</evidence>
<comment type="subcellular location">
    <subcellularLocation>
        <location evidence="1">Membrane</location>
        <topology evidence="1">Multi-pass membrane protein</topology>
    </subcellularLocation>
</comment>
<dbReference type="EMBL" id="JAODAN010000009">
    <property type="protein sequence ID" value="KAK1922093.1"/>
    <property type="molecule type" value="Genomic_DNA"/>
</dbReference>
<proteinExistence type="inferred from homology"/>
<feature type="transmembrane region" description="Helical" evidence="7">
    <location>
        <begin position="386"/>
        <end position="413"/>
    </location>
</feature>
<evidence type="ECO:0000256" key="1">
    <source>
        <dbReference type="ARBA" id="ARBA00004141"/>
    </source>
</evidence>
<feature type="transmembrane region" description="Helical" evidence="7">
    <location>
        <begin position="320"/>
        <end position="339"/>
    </location>
</feature>
<evidence type="ECO:0000259" key="8">
    <source>
        <dbReference type="Pfam" id="PF01490"/>
    </source>
</evidence>
<evidence type="ECO:0000256" key="4">
    <source>
        <dbReference type="ARBA" id="ARBA00022989"/>
    </source>
</evidence>
<sequence>MSATPLEADKKSHLPDDFEVQGGYSPSDGPSDGPQRQIQHDAVFGDLDEAGPNYRSVGWVMSGIIMIKTMLGLGVLSIPAVFDTLGMIPGVICMLAISAVTTWCAIQVQDFKILHPSVYGVDDAGFLMVGRWGREILYVAFLLCWIFVGGSGMVSTSIALNAVSEHGTCSAVFTAIAAILTFCLASIRTLNKMSWLAWVGTASVLIATLTLTVAVGVQDRPAAAPHTGEWKPDFKLFNNPPFHQGISAIGSLIFAFGGIPALFSVIAEMKEPRDFRKSLAFCQTVLTVTYLIVGIVVYRYCGSFVSNPALGSAGVLMKKVCYGLALPGVLVSTVLITHFPAKLLFVRLLRGSRHLTSNNAVHWATWLGSVASITIVSYIIASAVPIFGGLVSLIGALFVPLMSYQPMGGMWLYDNWKYRTSRGKTFKWRWDFGWSVFVIVFGTFIMVAGTYGAIKDIIISYKESGGTLAWSCADNSNSV</sequence>
<feature type="transmembrane region" description="Helical" evidence="7">
    <location>
        <begin position="57"/>
        <end position="82"/>
    </location>
</feature>
<feature type="transmembrane region" description="Helical" evidence="7">
    <location>
        <begin position="171"/>
        <end position="188"/>
    </location>
</feature>
<feature type="compositionally biased region" description="Low complexity" evidence="6">
    <location>
        <begin position="22"/>
        <end position="34"/>
    </location>
</feature>
<keyword evidence="4 7" id="KW-1133">Transmembrane helix</keyword>
<dbReference type="Pfam" id="PF01490">
    <property type="entry name" value="Aa_trans"/>
    <property type="match status" value="1"/>
</dbReference>
<accession>A0AAD9FP28</accession>
<protein>
    <submittedName>
        <fullName evidence="9">Transmembrane amino acid transporter protein-domain-containing protein</fullName>
    </submittedName>
</protein>
<reference evidence="9" key="1">
    <citation type="submission" date="2023-02" db="EMBL/GenBank/DDBJ databases">
        <title>Identification and recombinant expression of a fungal hydrolase from Papiliotrema laurentii that hydrolyzes apple cutin and clears colloidal polyester polyurethane.</title>
        <authorList>
            <consortium name="DOE Joint Genome Institute"/>
            <person name="Roman V.A."/>
            <person name="Bojanowski C."/>
            <person name="Crable B.R."/>
            <person name="Wagner D.N."/>
            <person name="Hung C.S."/>
            <person name="Nadeau L.J."/>
            <person name="Schratz L."/>
            <person name="Haridas S."/>
            <person name="Pangilinan J."/>
            <person name="Lipzen A."/>
            <person name="Na H."/>
            <person name="Yan M."/>
            <person name="Ng V."/>
            <person name="Grigoriev I.V."/>
            <person name="Spatafora J.W."/>
            <person name="Barlow D."/>
            <person name="Biffinger J."/>
            <person name="Kelley-Loughnane N."/>
            <person name="Varaljay V.A."/>
            <person name="Crookes-Goodson W.J."/>
        </authorList>
    </citation>
    <scope>NUCLEOTIDE SEQUENCE</scope>
    <source>
        <strain evidence="9">5307AH</strain>
    </source>
</reference>
<evidence type="ECO:0000256" key="5">
    <source>
        <dbReference type="ARBA" id="ARBA00023136"/>
    </source>
</evidence>
<feature type="domain" description="Amino acid transporter transmembrane" evidence="8">
    <location>
        <begin position="57"/>
        <end position="454"/>
    </location>
</feature>
<feature type="transmembrane region" description="Helical" evidence="7">
    <location>
        <begin position="136"/>
        <end position="159"/>
    </location>
</feature>
<dbReference type="InterPro" id="IPR013057">
    <property type="entry name" value="AA_transpt_TM"/>
</dbReference>
<evidence type="ECO:0000313" key="9">
    <source>
        <dbReference type="EMBL" id="KAK1922093.1"/>
    </source>
</evidence>
<evidence type="ECO:0000256" key="3">
    <source>
        <dbReference type="ARBA" id="ARBA00022692"/>
    </source>
</evidence>
<keyword evidence="5 7" id="KW-0472">Membrane</keyword>
<comment type="similarity">
    <text evidence="2">Belongs to the amino acid/polyamine transporter 2 family.</text>
</comment>
<dbReference type="PANTHER" id="PTHR22950">
    <property type="entry name" value="AMINO ACID TRANSPORTER"/>
    <property type="match status" value="1"/>
</dbReference>
<dbReference type="AlphaFoldDB" id="A0AAD9FP28"/>
<evidence type="ECO:0000313" key="10">
    <source>
        <dbReference type="Proteomes" id="UP001182556"/>
    </source>
</evidence>
<dbReference type="GO" id="GO:0016020">
    <property type="term" value="C:membrane"/>
    <property type="evidence" value="ECO:0007669"/>
    <property type="project" value="UniProtKB-SubCell"/>
</dbReference>
<evidence type="ECO:0000256" key="7">
    <source>
        <dbReference type="SAM" id="Phobius"/>
    </source>
</evidence>
<feature type="transmembrane region" description="Helical" evidence="7">
    <location>
        <begin position="246"/>
        <end position="267"/>
    </location>
</feature>
<feature type="transmembrane region" description="Helical" evidence="7">
    <location>
        <begin position="88"/>
        <end position="106"/>
    </location>
</feature>
<keyword evidence="3 7" id="KW-0812">Transmembrane</keyword>